<dbReference type="PANTHER" id="PTHR43791:SF36">
    <property type="entry name" value="TRANSPORTER, PUTATIVE (AFU_ORTHOLOGUE AFUA_6G08340)-RELATED"/>
    <property type="match status" value="1"/>
</dbReference>
<evidence type="ECO:0000313" key="10">
    <source>
        <dbReference type="Proteomes" id="UP001322138"/>
    </source>
</evidence>
<feature type="transmembrane region" description="Helical" evidence="7">
    <location>
        <begin position="74"/>
        <end position="95"/>
    </location>
</feature>
<evidence type="ECO:0000256" key="2">
    <source>
        <dbReference type="ARBA" id="ARBA00022448"/>
    </source>
</evidence>
<feature type="compositionally biased region" description="Polar residues" evidence="6">
    <location>
        <begin position="1"/>
        <end position="10"/>
    </location>
</feature>
<dbReference type="Proteomes" id="UP001322138">
    <property type="component" value="Unassembled WGS sequence"/>
</dbReference>
<dbReference type="EMBL" id="JAFFGZ010000006">
    <property type="protein sequence ID" value="KAK4642811.1"/>
    <property type="molecule type" value="Genomic_DNA"/>
</dbReference>
<dbReference type="PROSITE" id="PS50850">
    <property type="entry name" value="MFS"/>
    <property type="match status" value="1"/>
</dbReference>
<evidence type="ECO:0000313" key="9">
    <source>
        <dbReference type="EMBL" id="KAK4642811.1"/>
    </source>
</evidence>
<feature type="transmembrane region" description="Helical" evidence="7">
    <location>
        <begin position="147"/>
        <end position="164"/>
    </location>
</feature>
<evidence type="ECO:0000256" key="4">
    <source>
        <dbReference type="ARBA" id="ARBA00022989"/>
    </source>
</evidence>
<dbReference type="PANTHER" id="PTHR43791">
    <property type="entry name" value="PERMEASE-RELATED"/>
    <property type="match status" value="1"/>
</dbReference>
<name>A0ABR0FFR3_9PEZI</name>
<gene>
    <name evidence="9" type="ORF">QC761_0061280</name>
</gene>
<evidence type="ECO:0000259" key="8">
    <source>
        <dbReference type="PROSITE" id="PS50850"/>
    </source>
</evidence>
<reference evidence="9 10" key="1">
    <citation type="journal article" date="2023" name="bioRxiv">
        <title>High-quality genome assemblies of four members of thePodospora anserinaspecies complex.</title>
        <authorList>
            <person name="Ament-Velasquez S.L."/>
            <person name="Vogan A.A."/>
            <person name="Wallerman O."/>
            <person name="Hartmann F."/>
            <person name="Gautier V."/>
            <person name="Silar P."/>
            <person name="Giraud T."/>
            <person name="Johannesson H."/>
        </authorList>
    </citation>
    <scope>NUCLEOTIDE SEQUENCE [LARGE SCALE GENOMIC DNA]</scope>
    <source>
        <strain evidence="9 10">CBS 112042</strain>
    </source>
</reference>
<feature type="transmembrane region" description="Helical" evidence="7">
    <location>
        <begin position="240"/>
        <end position="263"/>
    </location>
</feature>
<comment type="caution">
    <text evidence="9">The sequence shown here is derived from an EMBL/GenBank/DDBJ whole genome shotgun (WGS) entry which is preliminary data.</text>
</comment>
<feature type="domain" description="Major facilitator superfamily (MFS) profile" evidence="8">
    <location>
        <begin position="82"/>
        <end position="489"/>
    </location>
</feature>
<organism evidence="9 10">
    <name type="scientific">Podospora bellae-mahoneyi</name>
    <dbReference type="NCBI Taxonomy" id="2093777"/>
    <lineage>
        <taxon>Eukaryota</taxon>
        <taxon>Fungi</taxon>
        <taxon>Dikarya</taxon>
        <taxon>Ascomycota</taxon>
        <taxon>Pezizomycotina</taxon>
        <taxon>Sordariomycetes</taxon>
        <taxon>Sordariomycetidae</taxon>
        <taxon>Sordariales</taxon>
        <taxon>Podosporaceae</taxon>
        <taxon>Podospora</taxon>
    </lineage>
</organism>
<keyword evidence="2" id="KW-0813">Transport</keyword>
<dbReference type="InterPro" id="IPR020846">
    <property type="entry name" value="MFS_dom"/>
</dbReference>
<dbReference type="Gene3D" id="3.40.50.1820">
    <property type="entry name" value="alpha/beta hydrolase"/>
    <property type="match status" value="1"/>
</dbReference>
<feature type="region of interest" description="Disordered" evidence="6">
    <location>
        <begin position="1"/>
        <end position="54"/>
    </location>
</feature>
<dbReference type="GeneID" id="87891795"/>
<dbReference type="SUPFAM" id="SSF53474">
    <property type="entry name" value="alpha/beta-Hydrolases"/>
    <property type="match status" value="1"/>
</dbReference>
<accession>A0ABR0FFR3</accession>
<evidence type="ECO:0000256" key="1">
    <source>
        <dbReference type="ARBA" id="ARBA00004141"/>
    </source>
</evidence>
<proteinExistence type="predicted"/>
<evidence type="ECO:0000256" key="6">
    <source>
        <dbReference type="SAM" id="MobiDB-lite"/>
    </source>
</evidence>
<feature type="transmembrane region" description="Helical" evidence="7">
    <location>
        <begin position="434"/>
        <end position="455"/>
    </location>
</feature>
<comment type="subcellular location">
    <subcellularLocation>
        <location evidence="1">Membrane</location>
        <topology evidence="1">Multi-pass membrane protein</topology>
    </subcellularLocation>
</comment>
<dbReference type="Pfam" id="PF07690">
    <property type="entry name" value="MFS_1"/>
    <property type="match status" value="1"/>
</dbReference>
<dbReference type="Pfam" id="PF08386">
    <property type="entry name" value="Abhydrolase_4"/>
    <property type="match status" value="1"/>
</dbReference>
<dbReference type="SUPFAM" id="SSF103473">
    <property type="entry name" value="MFS general substrate transporter"/>
    <property type="match status" value="1"/>
</dbReference>
<keyword evidence="5 7" id="KW-0472">Membrane</keyword>
<feature type="transmembrane region" description="Helical" evidence="7">
    <location>
        <begin position="375"/>
        <end position="394"/>
    </location>
</feature>
<protein>
    <recommendedName>
        <fullName evidence="8">Major facilitator superfamily (MFS) profile domain-containing protein</fullName>
    </recommendedName>
</protein>
<feature type="transmembrane region" description="Helical" evidence="7">
    <location>
        <begin position="467"/>
        <end position="486"/>
    </location>
</feature>
<keyword evidence="3 7" id="KW-0812">Transmembrane</keyword>
<sequence length="1041" mass="113179">MAQSPVTPVGSSLGLGDDKSFSKAGVSSDPGDGEVSDRLDVDASHSEDGDHSNGLYAHREMSLTAEERKAEKRFLLKIDFIILPLIASIYFLAALDRSDVGNAAVAGMTADLNLTAAELSFCVAFFYIGFLAFQLPGSIMVRLLTPPIQLGTALVIWGGATAIMTEANNWQTIAGLRIVVGCFEAFIQGAPLYLTFWYKPHELATRGAIFMSMTSLAGSMNGLIAYSIQTTMEGAHGRRAWRWIFLIEGVASVGFGVLIFFILPNTPEKVKRWFTEEEKKIALRRTKEAYNIPNTKISLGQLKATVRDPKTWFYCVINLAAAISQAAWGQFLPVLLNLNGYTSNEAQIMSIPVYVCAGVSAIACGYLSDRFRMRGIFVIVGLLVAAAGWLVLILSKNQPLSYAGTYFVGIGSSPCVIVMLAWMNNNVLGYTKKAGTLAIVNMIGHLGAIGVSFSFNNKPDYYLGKSLAMGSALIATCTTIVFFFYLDRQNARKLANKDTVEARMLRQKTVEEVFDGHPDFIGLVNFSSVSQTSLIPISQRHHNRYQIDCGSLVVPLDYTDPTSNETLTLSLLRSKAVSPSATGNKKSMLFNFGGPGYPARTTLAENAVTLHNMTGGEYDLVAFDPRGTADTITFRCYANQTERLAATASLPILDLTPGASAPNAFAENYANAVALSQRCAAYNLDPTLQKNANVLTTGMVARDLMAVVDSLHTFEEEDGLLHYWGISYGSLLGATVAALFPDRMERLILDGIVNAENYYHHFGIDIDQLLSSDDAFRGVLSDCLKIGTSRCALADINSTAPELEATLLAMVDRYQSNPVAAAGKVINGKFVKEILIVIIKYPTGIVPLATVYIRSLLEGKNLDGVVAFHTALYNAVSMGDNDALTGIACSDKVIRATGPTDQKLIDDTNHMFNSTKIFGGLLAGIASQCAEWPLEGRGKYTEHWFDEEGRPRVIKTRKPILFVGNRYDPVTPVKSAVAMSSVFEGSRVLERDAFGHASMAQWSDCTAEVFRGYFGEEMVLPEDKKVCEVDVGVFDVGVFPG</sequence>
<evidence type="ECO:0000256" key="5">
    <source>
        <dbReference type="ARBA" id="ARBA00023136"/>
    </source>
</evidence>
<dbReference type="InterPro" id="IPR011701">
    <property type="entry name" value="MFS"/>
</dbReference>
<keyword evidence="10" id="KW-1185">Reference proteome</keyword>
<feature type="transmembrane region" description="Helical" evidence="7">
    <location>
        <begin position="176"/>
        <end position="196"/>
    </location>
</feature>
<evidence type="ECO:0000256" key="3">
    <source>
        <dbReference type="ARBA" id="ARBA00022692"/>
    </source>
</evidence>
<feature type="transmembrane region" description="Helical" evidence="7">
    <location>
        <begin position="208"/>
        <end position="228"/>
    </location>
</feature>
<dbReference type="InterPro" id="IPR036259">
    <property type="entry name" value="MFS_trans_sf"/>
</dbReference>
<feature type="transmembrane region" description="Helical" evidence="7">
    <location>
        <begin position="400"/>
        <end position="422"/>
    </location>
</feature>
<feature type="transmembrane region" description="Helical" evidence="7">
    <location>
        <begin position="348"/>
        <end position="368"/>
    </location>
</feature>
<feature type="transmembrane region" description="Helical" evidence="7">
    <location>
        <begin position="115"/>
        <end position="135"/>
    </location>
</feature>
<keyword evidence="4 7" id="KW-1133">Transmembrane helix</keyword>
<dbReference type="InterPro" id="IPR029058">
    <property type="entry name" value="AB_hydrolase_fold"/>
</dbReference>
<dbReference type="InterPro" id="IPR013595">
    <property type="entry name" value="Pept_S33_TAP-like_C"/>
</dbReference>
<evidence type="ECO:0000256" key="7">
    <source>
        <dbReference type="SAM" id="Phobius"/>
    </source>
</evidence>
<feature type="transmembrane region" description="Helical" evidence="7">
    <location>
        <begin position="311"/>
        <end position="328"/>
    </location>
</feature>
<dbReference type="RefSeq" id="XP_062731787.1">
    <property type="nucleotide sequence ID" value="XM_062872579.1"/>
</dbReference>
<feature type="compositionally biased region" description="Basic and acidic residues" evidence="6">
    <location>
        <begin position="35"/>
        <end position="54"/>
    </location>
</feature>
<dbReference type="Gene3D" id="1.20.1250.20">
    <property type="entry name" value="MFS general substrate transporter like domains"/>
    <property type="match status" value="2"/>
</dbReference>